<comment type="caution">
    <text evidence="2">The sequence shown here is derived from an EMBL/GenBank/DDBJ whole genome shotgun (WGS) entry which is preliminary data.</text>
</comment>
<reference evidence="2 3" key="1">
    <citation type="journal article" date="2013" name="Int. J. Syst. Evol. Microbiol.">
        <title>Hoeflea suaedae sp. nov., an endophytic bacterium isolated from the root of the halophyte Suaeda maritima.</title>
        <authorList>
            <person name="Chung E.J."/>
            <person name="Park J.A."/>
            <person name="Pramanik P."/>
            <person name="Bibi F."/>
            <person name="Jeon C.O."/>
            <person name="Chung Y.R."/>
        </authorList>
    </citation>
    <scope>NUCLEOTIDE SEQUENCE [LARGE SCALE GENOMIC DNA]</scope>
    <source>
        <strain evidence="2 3">YC6898</strain>
    </source>
</reference>
<gene>
    <name evidence="2" type="ORF">E2A64_02890</name>
</gene>
<evidence type="ECO:0000256" key="1">
    <source>
        <dbReference type="SAM" id="Phobius"/>
    </source>
</evidence>
<keyword evidence="3" id="KW-1185">Reference proteome</keyword>
<dbReference type="OrthoDB" id="9812349at2"/>
<protein>
    <submittedName>
        <fullName evidence="2">DUF805 domain-containing protein</fullName>
    </submittedName>
</protein>
<keyword evidence="1" id="KW-1133">Transmembrane helix</keyword>
<feature type="transmembrane region" description="Helical" evidence="1">
    <location>
        <begin position="54"/>
        <end position="77"/>
    </location>
</feature>
<evidence type="ECO:0000313" key="2">
    <source>
        <dbReference type="EMBL" id="TDH38090.1"/>
    </source>
</evidence>
<dbReference type="AlphaFoldDB" id="A0A4R5PM81"/>
<proteinExistence type="predicted"/>
<sequence>MRGRPDADLRWLLFGMSGRIGRKAFILTILFWFAVLAMPVAMAGRMGASEHEGAVLIGFSLIVAAFLTAWSVLAATVKRLHDIGLPGGWAIALFFPPAALPAILALSLWPTRQGPNRFGAGPEQPGH</sequence>
<keyword evidence="1" id="KW-0472">Membrane</keyword>
<dbReference type="InterPro" id="IPR008523">
    <property type="entry name" value="DUF805"/>
</dbReference>
<feature type="transmembrane region" description="Helical" evidence="1">
    <location>
        <begin position="89"/>
        <end position="109"/>
    </location>
</feature>
<evidence type="ECO:0000313" key="3">
    <source>
        <dbReference type="Proteomes" id="UP000295131"/>
    </source>
</evidence>
<dbReference type="EMBL" id="SMSI01000001">
    <property type="protein sequence ID" value="TDH38090.1"/>
    <property type="molecule type" value="Genomic_DNA"/>
</dbReference>
<dbReference type="PANTHER" id="PTHR34980:SF3">
    <property type="entry name" value="BLR8105 PROTEIN"/>
    <property type="match status" value="1"/>
</dbReference>
<dbReference type="Pfam" id="PF05656">
    <property type="entry name" value="DUF805"/>
    <property type="match status" value="1"/>
</dbReference>
<name>A0A4R5PM81_9HYPH</name>
<organism evidence="2 3">
    <name type="scientific">Pseudohoeflea suaedae</name>
    <dbReference type="NCBI Taxonomy" id="877384"/>
    <lineage>
        <taxon>Bacteria</taxon>
        <taxon>Pseudomonadati</taxon>
        <taxon>Pseudomonadota</taxon>
        <taxon>Alphaproteobacteria</taxon>
        <taxon>Hyphomicrobiales</taxon>
        <taxon>Rhizobiaceae</taxon>
        <taxon>Pseudohoeflea</taxon>
    </lineage>
</organism>
<keyword evidence="1" id="KW-0812">Transmembrane</keyword>
<dbReference type="PANTHER" id="PTHR34980">
    <property type="entry name" value="INNER MEMBRANE PROTEIN-RELATED-RELATED"/>
    <property type="match status" value="1"/>
</dbReference>
<dbReference type="GO" id="GO:0005886">
    <property type="term" value="C:plasma membrane"/>
    <property type="evidence" value="ECO:0007669"/>
    <property type="project" value="TreeGrafter"/>
</dbReference>
<dbReference type="RefSeq" id="WP_133282926.1">
    <property type="nucleotide sequence ID" value="NZ_SMSI01000001.1"/>
</dbReference>
<dbReference type="Proteomes" id="UP000295131">
    <property type="component" value="Unassembled WGS sequence"/>
</dbReference>
<accession>A0A4R5PM81</accession>
<feature type="transmembrane region" description="Helical" evidence="1">
    <location>
        <begin position="20"/>
        <end position="42"/>
    </location>
</feature>